<name>A0A8T7M9I9_9CHLR</name>
<dbReference type="SUPFAM" id="SSF51735">
    <property type="entry name" value="NAD(P)-binding Rossmann-fold domains"/>
    <property type="match status" value="1"/>
</dbReference>
<dbReference type="InterPro" id="IPR002347">
    <property type="entry name" value="SDR_fam"/>
</dbReference>
<dbReference type="PANTHER" id="PTHR24314:SF21">
    <property type="entry name" value="CHLOROPHYLL(IDE) B REDUCTASE NYC1, CHLOROPLASTIC-RELATED"/>
    <property type="match status" value="1"/>
</dbReference>
<evidence type="ECO:0000313" key="3">
    <source>
        <dbReference type="EMBL" id="WJW68749.1"/>
    </source>
</evidence>
<reference evidence="2 4" key="1">
    <citation type="submission" date="2020-06" db="EMBL/GenBank/DDBJ databases">
        <title>Anoxygenic phototrophic Chloroflexota member uses a Type I reaction center.</title>
        <authorList>
            <person name="Tsuji J.M."/>
            <person name="Shaw N.A."/>
            <person name="Nagashima S."/>
            <person name="Venkiteswaran J."/>
            <person name="Schiff S.L."/>
            <person name="Hanada S."/>
            <person name="Tank M."/>
            <person name="Neufeld J.D."/>
        </authorList>
    </citation>
    <scope>NUCLEOTIDE SEQUENCE [LARGE SCALE GENOMIC DNA]</scope>
    <source>
        <strain evidence="2">L227-S17</strain>
    </source>
</reference>
<dbReference type="Pfam" id="PF00106">
    <property type="entry name" value="adh_short"/>
    <property type="match status" value="1"/>
</dbReference>
<gene>
    <name evidence="2" type="ORF">HXX08_23405</name>
    <name evidence="3" type="ORF">OZ401_004366</name>
</gene>
<dbReference type="InterPro" id="IPR036291">
    <property type="entry name" value="NAD(P)-bd_dom_sf"/>
</dbReference>
<dbReference type="InterPro" id="IPR052625">
    <property type="entry name" value="Chl_b_Red"/>
</dbReference>
<dbReference type="PANTHER" id="PTHR24314">
    <property type="entry name" value="NON-SPECIFIC LIPID TRANSFER PROTEIN-RELATED"/>
    <property type="match status" value="1"/>
</dbReference>
<proteinExistence type="inferred from homology"/>
<dbReference type="GO" id="GO:0034256">
    <property type="term" value="F:chlorophyll(ide) b reductase activity"/>
    <property type="evidence" value="ECO:0007669"/>
    <property type="project" value="TreeGrafter"/>
</dbReference>
<dbReference type="EMBL" id="JACATZ010000003">
    <property type="protein sequence ID" value="NWJ48817.1"/>
    <property type="molecule type" value="Genomic_DNA"/>
</dbReference>
<evidence type="ECO:0000313" key="2">
    <source>
        <dbReference type="EMBL" id="NWJ48817.1"/>
    </source>
</evidence>
<dbReference type="AlphaFoldDB" id="A0A8T7M9I9"/>
<reference evidence="3" key="2">
    <citation type="journal article" date="2024" name="Nature">
        <title>Anoxygenic phototroph of the Chloroflexota uses a type I reaction centre.</title>
        <authorList>
            <person name="Tsuji J.M."/>
            <person name="Shaw N.A."/>
            <person name="Nagashima S."/>
            <person name="Venkiteswaran J.J."/>
            <person name="Schiff S.L."/>
            <person name="Watanabe T."/>
            <person name="Fukui M."/>
            <person name="Hanada S."/>
            <person name="Tank M."/>
            <person name="Neufeld J.D."/>
        </authorList>
    </citation>
    <scope>NUCLEOTIDE SEQUENCE</scope>
    <source>
        <strain evidence="3">L227-S17</strain>
    </source>
</reference>
<dbReference type="CDD" id="cd05233">
    <property type="entry name" value="SDR_c"/>
    <property type="match status" value="1"/>
</dbReference>
<evidence type="ECO:0000313" key="4">
    <source>
        <dbReference type="Proteomes" id="UP000521676"/>
    </source>
</evidence>
<dbReference type="PRINTS" id="PR00080">
    <property type="entry name" value="SDRFAMILY"/>
</dbReference>
<dbReference type="Gene3D" id="3.40.50.720">
    <property type="entry name" value="NAD(P)-binding Rossmann-like Domain"/>
    <property type="match status" value="1"/>
</dbReference>
<dbReference type="GO" id="GO:0015996">
    <property type="term" value="P:chlorophyll catabolic process"/>
    <property type="evidence" value="ECO:0007669"/>
    <property type="project" value="TreeGrafter"/>
</dbReference>
<comment type="similarity">
    <text evidence="1">Belongs to the short-chain dehydrogenases/reductases (SDR) family.</text>
</comment>
<sequence>MKSIVITGSSTGIGYGLAQEFLKQGQRVTISAHIPAEVAAAEKSLAARFGAARVKSHVCNVSDPVQLQGLWDAAINNYGKVDIWINNAGMGYPREFFWDVPTDTINAVIRTNLLGEMFGSKVAFKGMLAQGSGQIYNMMGMGDSGPVVPKTIIYASSKAGVSYFTKGLIIEAAKTPVKVCYLSPGIVVTDLMQPGLEGEGSERARKFFNIMGDRVETVTPWLVKKMLANQKHGAYINWLPNRKLVWRVLRAPFTHRNIYVPTQPA</sequence>
<accession>A0A8T7M9I9</accession>
<evidence type="ECO:0000313" key="5">
    <source>
        <dbReference type="Proteomes" id="UP001431572"/>
    </source>
</evidence>
<keyword evidence="5" id="KW-1185">Reference proteome</keyword>
<dbReference type="RefSeq" id="WP_341470655.1">
    <property type="nucleotide sequence ID" value="NZ_CP128400.1"/>
</dbReference>
<dbReference type="Proteomes" id="UP001431572">
    <property type="component" value="Chromosome 2"/>
</dbReference>
<organism evidence="2 4">
    <name type="scientific">Candidatus Chlorohelix allophototropha</name>
    <dbReference type="NCBI Taxonomy" id="3003348"/>
    <lineage>
        <taxon>Bacteria</taxon>
        <taxon>Bacillati</taxon>
        <taxon>Chloroflexota</taxon>
        <taxon>Chloroflexia</taxon>
        <taxon>Candidatus Chloroheliales</taxon>
        <taxon>Candidatus Chloroheliaceae</taxon>
        <taxon>Candidatus Chlorohelix</taxon>
    </lineage>
</organism>
<dbReference type="PRINTS" id="PR00081">
    <property type="entry name" value="GDHRDH"/>
</dbReference>
<dbReference type="GO" id="GO:0010304">
    <property type="term" value="P:PSII associated light-harvesting complex II catabolic process"/>
    <property type="evidence" value="ECO:0007669"/>
    <property type="project" value="TreeGrafter"/>
</dbReference>
<evidence type="ECO:0000256" key="1">
    <source>
        <dbReference type="RuleBase" id="RU000363"/>
    </source>
</evidence>
<dbReference type="Proteomes" id="UP000521676">
    <property type="component" value="Unassembled WGS sequence"/>
</dbReference>
<protein>
    <submittedName>
        <fullName evidence="2">SDR family oxidoreductase</fullName>
    </submittedName>
</protein>
<dbReference type="EMBL" id="CP128400">
    <property type="protein sequence ID" value="WJW68749.1"/>
    <property type="molecule type" value="Genomic_DNA"/>
</dbReference>